<dbReference type="EMBL" id="JAUSVY010000018">
    <property type="protein sequence ID" value="MDQ0507437.1"/>
    <property type="molecule type" value="Genomic_DNA"/>
</dbReference>
<organism evidence="1 2">
    <name type="scientific">Xanthobacter agilis</name>
    <dbReference type="NCBI Taxonomy" id="47492"/>
    <lineage>
        <taxon>Bacteria</taxon>
        <taxon>Pseudomonadati</taxon>
        <taxon>Pseudomonadota</taxon>
        <taxon>Alphaproteobacteria</taxon>
        <taxon>Hyphomicrobiales</taxon>
        <taxon>Xanthobacteraceae</taxon>
        <taxon>Xanthobacter</taxon>
    </lineage>
</organism>
<reference evidence="1 2" key="1">
    <citation type="submission" date="2023-07" db="EMBL/GenBank/DDBJ databases">
        <title>Genomic Encyclopedia of Type Strains, Phase IV (KMG-IV): sequencing the most valuable type-strain genomes for metagenomic binning, comparative biology and taxonomic classification.</title>
        <authorList>
            <person name="Goeker M."/>
        </authorList>
    </citation>
    <scope>NUCLEOTIDE SEQUENCE [LARGE SCALE GENOMIC DNA]</scope>
    <source>
        <strain evidence="1 2">DSM 3770</strain>
    </source>
</reference>
<name>A0ABU0LK11_XANAG</name>
<dbReference type="RefSeq" id="WP_237345821.1">
    <property type="nucleotide sequence ID" value="NZ_JABWGX010000013.1"/>
</dbReference>
<keyword evidence="2" id="KW-1185">Reference proteome</keyword>
<comment type="caution">
    <text evidence="1">The sequence shown here is derived from an EMBL/GenBank/DDBJ whole genome shotgun (WGS) entry which is preliminary data.</text>
</comment>
<accession>A0ABU0LK11</accession>
<proteinExistence type="predicted"/>
<gene>
    <name evidence="1" type="ORF">QOZ94_004261</name>
</gene>
<protein>
    <submittedName>
        <fullName evidence="1">Uncharacterized protein</fullName>
    </submittedName>
</protein>
<sequence>MTTLGEYMRWLQSQGGHCSTGIGPDDAIGMIPVTKLVALNGRKVIHYGNDQSEVLAPSLIEHFDRRLHVMSPFPTVKRG</sequence>
<evidence type="ECO:0000313" key="2">
    <source>
        <dbReference type="Proteomes" id="UP001241747"/>
    </source>
</evidence>
<dbReference type="Proteomes" id="UP001241747">
    <property type="component" value="Unassembled WGS sequence"/>
</dbReference>
<evidence type="ECO:0000313" key="1">
    <source>
        <dbReference type="EMBL" id="MDQ0507437.1"/>
    </source>
</evidence>